<comment type="caution">
    <text evidence="10">The sequence shown here is derived from an EMBL/GenBank/DDBJ whole genome shotgun (WGS) entry which is preliminary data.</text>
</comment>
<dbReference type="InterPro" id="IPR043472">
    <property type="entry name" value="Macro_dom-like"/>
</dbReference>
<dbReference type="InterPro" id="IPR011356">
    <property type="entry name" value="Leucine_aapep/pepB"/>
</dbReference>
<keyword evidence="4 8" id="KW-0031">Aminopeptidase</keyword>
<comment type="catalytic activity">
    <reaction evidence="2 8">
        <text>Release of an N-terminal amino acid, preferentially leucine, but not glutamic or aspartic acids.</text>
        <dbReference type="EC" id="3.4.11.10"/>
    </reaction>
</comment>
<accession>A0A1T2X6H3</accession>
<keyword evidence="8" id="KW-0479">Metal-binding</keyword>
<evidence type="ECO:0000313" key="11">
    <source>
        <dbReference type="Proteomes" id="UP000190188"/>
    </source>
</evidence>
<name>A0A1T2X6H3_9BACL</name>
<dbReference type="CDD" id="cd00433">
    <property type="entry name" value="Peptidase_M17"/>
    <property type="match status" value="1"/>
</dbReference>
<dbReference type="STRING" id="1324314.BVG16_21550"/>
<dbReference type="InterPro" id="IPR023042">
    <property type="entry name" value="Peptidase_M17_leu_NH2_pept"/>
</dbReference>
<dbReference type="EMBL" id="MSZX01000009">
    <property type="protein sequence ID" value="OPA75193.1"/>
    <property type="molecule type" value="Genomic_DNA"/>
</dbReference>
<evidence type="ECO:0000256" key="2">
    <source>
        <dbReference type="ARBA" id="ARBA00000967"/>
    </source>
</evidence>
<dbReference type="PANTHER" id="PTHR11963:SF23">
    <property type="entry name" value="CYTOSOL AMINOPEPTIDASE"/>
    <property type="match status" value="1"/>
</dbReference>
<protein>
    <recommendedName>
        <fullName evidence="8">Probable cytosol aminopeptidase</fullName>
        <ecNumber evidence="8">3.4.11.1</ecNumber>
    </recommendedName>
    <alternativeName>
        <fullName evidence="8">Leucine aminopeptidase</fullName>
        <shortName evidence="8">LAP</shortName>
        <ecNumber evidence="8">3.4.11.10</ecNumber>
    </alternativeName>
    <alternativeName>
        <fullName evidence="8">Leucyl aminopeptidase</fullName>
    </alternativeName>
</protein>
<dbReference type="PRINTS" id="PR00481">
    <property type="entry name" value="LAMNOPPTDASE"/>
</dbReference>
<evidence type="ECO:0000313" key="10">
    <source>
        <dbReference type="EMBL" id="OPA75193.1"/>
    </source>
</evidence>
<dbReference type="Pfam" id="PF02789">
    <property type="entry name" value="Peptidase_M17_N"/>
    <property type="match status" value="1"/>
</dbReference>
<feature type="binding site" evidence="8">
    <location>
        <position position="257"/>
    </location>
    <ligand>
        <name>Mn(2+)</name>
        <dbReference type="ChEBI" id="CHEBI:29035"/>
        <label>1</label>
    </ligand>
</feature>
<dbReference type="SUPFAM" id="SSF53187">
    <property type="entry name" value="Zn-dependent exopeptidases"/>
    <property type="match status" value="1"/>
</dbReference>
<feature type="active site" evidence="8">
    <location>
        <position position="264"/>
    </location>
</feature>
<dbReference type="EC" id="3.4.11.1" evidence="8"/>
<proteinExistence type="inferred from homology"/>
<keyword evidence="5 8" id="KW-0645">Protease</keyword>
<dbReference type="GO" id="GO:0070006">
    <property type="term" value="F:metalloaminopeptidase activity"/>
    <property type="evidence" value="ECO:0007669"/>
    <property type="project" value="InterPro"/>
</dbReference>
<evidence type="ECO:0000259" key="9">
    <source>
        <dbReference type="PROSITE" id="PS00631"/>
    </source>
</evidence>
<comment type="subcellular location">
    <subcellularLocation>
        <location evidence="8">Cytoplasm</location>
    </subcellularLocation>
</comment>
<dbReference type="Pfam" id="PF00883">
    <property type="entry name" value="Peptidase_M17"/>
    <property type="match status" value="1"/>
</dbReference>
<feature type="binding site" evidence="8">
    <location>
        <position position="275"/>
    </location>
    <ligand>
        <name>Mn(2+)</name>
        <dbReference type="ChEBI" id="CHEBI:29035"/>
        <label>2</label>
    </ligand>
</feature>
<dbReference type="HAMAP" id="MF_00181">
    <property type="entry name" value="Cytosol_peptidase_M17"/>
    <property type="match status" value="1"/>
</dbReference>
<gene>
    <name evidence="8" type="primary">pepA</name>
    <name evidence="10" type="ORF">BVG16_21550</name>
</gene>
<comment type="function">
    <text evidence="7 8">Presumably involved in the processing and regular turnover of intracellular proteins. Catalyzes the removal of unsubstituted N-terminal amino acids from various peptides.</text>
</comment>
<dbReference type="PANTHER" id="PTHR11963">
    <property type="entry name" value="LEUCINE AMINOPEPTIDASE-RELATED"/>
    <property type="match status" value="1"/>
</dbReference>
<dbReference type="RefSeq" id="WP_078501266.1">
    <property type="nucleotide sequence ID" value="NZ_MSZX01000009.1"/>
</dbReference>
<feature type="active site" evidence="8">
    <location>
        <position position="338"/>
    </location>
</feature>
<dbReference type="OrthoDB" id="9809354at2"/>
<dbReference type="PROSITE" id="PS00631">
    <property type="entry name" value="CYTOSOL_AP"/>
    <property type="match status" value="1"/>
</dbReference>
<dbReference type="GO" id="GO:0005737">
    <property type="term" value="C:cytoplasm"/>
    <property type="evidence" value="ECO:0007669"/>
    <property type="project" value="UniProtKB-SubCell"/>
</dbReference>
<dbReference type="InterPro" id="IPR008283">
    <property type="entry name" value="Peptidase_M17_N"/>
</dbReference>
<evidence type="ECO:0000256" key="7">
    <source>
        <dbReference type="ARBA" id="ARBA00049972"/>
    </source>
</evidence>
<comment type="cofactor">
    <cofactor evidence="8">
        <name>Mn(2+)</name>
        <dbReference type="ChEBI" id="CHEBI:29035"/>
    </cofactor>
    <text evidence="8">Binds 2 manganese ions per subunit.</text>
</comment>
<feature type="binding site" evidence="8">
    <location>
        <position position="334"/>
    </location>
    <ligand>
        <name>Mn(2+)</name>
        <dbReference type="ChEBI" id="CHEBI:29035"/>
        <label>1</label>
    </ligand>
</feature>
<sequence length="492" mass="52857">MNEMFGCFEDAEAIIYPIFKEDMEHGKLQVKNGQFTLIMATTRMSAGEQGNLTWIAGDAKRPDLLLVGLGTKTKANEEMIRHAAGLAGRSIVKDQLGKFHVSFAAFEHVPLHLADVAGAWLEGWLLGTYTFHKYKSTAKEPYVPSLRLDVVQTQETEDRIRRALSLVQGTILARDLANEPPNALRPETLARRVQEHFAHTSVGVEILSGSLLADEGMAGLLAVGRGSKYAPVFIKLSYVTDHSKPLIALVGKGITFDTGGISLKKDYNISDMRMDMAGGASVIGAMDILSRSGLPLNVVALIPAAENMPGGNALLPGEILTYANGLTVQIGNTDAEGRLVLADALLYAHRLGAQEVADIATLTYSCTGALGSKYAGVFGDQALVDTMREVSAKVGEKVWQLPLADEYDSYLDSDCADVCNVSSVGEAGAITAALFLRRFVHPSLKWVHLDMAGLKDVAATKGYTVQGATGYGTRLLAAWVLHRTAQHAKSQA</sequence>
<evidence type="ECO:0000256" key="4">
    <source>
        <dbReference type="ARBA" id="ARBA00022438"/>
    </source>
</evidence>
<evidence type="ECO:0000256" key="3">
    <source>
        <dbReference type="ARBA" id="ARBA00009528"/>
    </source>
</evidence>
<feature type="binding site" evidence="8">
    <location>
        <position position="257"/>
    </location>
    <ligand>
        <name>Mn(2+)</name>
        <dbReference type="ChEBI" id="CHEBI:29035"/>
        <label>2</label>
    </ligand>
</feature>
<keyword evidence="8" id="KW-0464">Manganese</keyword>
<dbReference type="Gene3D" id="3.40.220.10">
    <property type="entry name" value="Leucine Aminopeptidase, subunit E, domain 1"/>
    <property type="match status" value="1"/>
</dbReference>
<keyword evidence="11" id="KW-1185">Reference proteome</keyword>
<comment type="similarity">
    <text evidence="3 8">Belongs to the peptidase M17 family.</text>
</comment>
<comment type="catalytic activity">
    <reaction evidence="1 8">
        <text>Release of an N-terminal amino acid, Xaa-|-Yaa-, in which Xaa is preferably Leu, but may be other amino acids including Pro although not Arg or Lys, and Yaa may be Pro. Amino acid amides and methyl esters are also readily hydrolyzed, but rates on arylamides are exceedingly low.</text>
        <dbReference type="EC" id="3.4.11.1"/>
    </reaction>
</comment>
<reference evidence="10 11" key="1">
    <citation type="submission" date="2017-01" db="EMBL/GenBank/DDBJ databases">
        <title>Genome analysis of Paenibacillus selenitrireducens ES3-24.</title>
        <authorList>
            <person name="Xu D."/>
            <person name="Yao R."/>
            <person name="Zheng S."/>
        </authorList>
    </citation>
    <scope>NUCLEOTIDE SEQUENCE [LARGE SCALE GENOMIC DNA]</scope>
    <source>
        <strain evidence="10 11">ES3-24</strain>
    </source>
</reference>
<feature type="binding site" evidence="8">
    <location>
        <position position="252"/>
    </location>
    <ligand>
        <name>Mn(2+)</name>
        <dbReference type="ChEBI" id="CHEBI:29035"/>
        <label>2</label>
    </ligand>
</feature>
<feature type="domain" description="Cytosol aminopeptidase" evidence="9">
    <location>
        <begin position="332"/>
        <end position="339"/>
    </location>
</feature>
<dbReference type="GO" id="GO:0006508">
    <property type="term" value="P:proteolysis"/>
    <property type="evidence" value="ECO:0007669"/>
    <property type="project" value="UniProtKB-KW"/>
</dbReference>
<evidence type="ECO:0000256" key="8">
    <source>
        <dbReference type="HAMAP-Rule" id="MF_00181"/>
    </source>
</evidence>
<organism evidence="10 11">
    <name type="scientific">Paenibacillus selenitireducens</name>
    <dbReference type="NCBI Taxonomy" id="1324314"/>
    <lineage>
        <taxon>Bacteria</taxon>
        <taxon>Bacillati</taxon>
        <taxon>Bacillota</taxon>
        <taxon>Bacilli</taxon>
        <taxon>Bacillales</taxon>
        <taxon>Paenibacillaceae</taxon>
        <taxon>Paenibacillus</taxon>
    </lineage>
</organism>
<dbReference type="AlphaFoldDB" id="A0A1T2X6H3"/>
<keyword evidence="8" id="KW-0963">Cytoplasm</keyword>
<feature type="binding site" evidence="8">
    <location>
        <position position="336"/>
    </location>
    <ligand>
        <name>Mn(2+)</name>
        <dbReference type="ChEBI" id="CHEBI:29035"/>
        <label>1</label>
    </ligand>
</feature>
<evidence type="ECO:0000256" key="1">
    <source>
        <dbReference type="ARBA" id="ARBA00000135"/>
    </source>
</evidence>
<dbReference type="GO" id="GO:0030145">
    <property type="term" value="F:manganese ion binding"/>
    <property type="evidence" value="ECO:0007669"/>
    <property type="project" value="UniProtKB-UniRule"/>
</dbReference>
<dbReference type="EC" id="3.4.11.10" evidence="8"/>
<keyword evidence="6 8" id="KW-0378">Hydrolase</keyword>
<dbReference type="Proteomes" id="UP000190188">
    <property type="component" value="Unassembled WGS sequence"/>
</dbReference>
<dbReference type="Gene3D" id="3.40.630.10">
    <property type="entry name" value="Zn peptidases"/>
    <property type="match status" value="1"/>
</dbReference>
<dbReference type="InterPro" id="IPR000819">
    <property type="entry name" value="Peptidase_M17_C"/>
</dbReference>
<evidence type="ECO:0000256" key="5">
    <source>
        <dbReference type="ARBA" id="ARBA00022670"/>
    </source>
</evidence>
<feature type="binding site" evidence="8">
    <location>
        <position position="336"/>
    </location>
    <ligand>
        <name>Mn(2+)</name>
        <dbReference type="ChEBI" id="CHEBI:29035"/>
        <label>2</label>
    </ligand>
</feature>
<evidence type="ECO:0000256" key="6">
    <source>
        <dbReference type="ARBA" id="ARBA00022801"/>
    </source>
</evidence>
<dbReference type="SUPFAM" id="SSF52949">
    <property type="entry name" value="Macro domain-like"/>
    <property type="match status" value="1"/>
</dbReference>